<dbReference type="Gene3D" id="3.20.20.100">
    <property type="entry name" value="NADP-dependent oxidoreductase domain"/>
    <property type="match status" value="1"/>
</dbReference>
<name>A0ABQ3QRN5_9ACTN</name>
<evidence type="ECO:0000256" key="1">
    <source>
        <dbReference type="ARBA" id="ARBA00023002"/>
    </source>
</evidence>
<proteinExistence type="predicted"/>
<evidence type="ECO:0000313" key="4">
    <source>
        <dbReference type="Proteomes" id="UP001050808"/>
    </source>
</evidence>
<sequence length="342" mass="37421">MRYRLLGRTGLRVSEAFLGTMTFGEDWGWGAGEEECRAMFTAYAEAGGNVIDTANRYTEGSSERIVGALLGSDRDRFVLSTKYTLTMDGTDPNASGNHRKNLARSVEASLQRLGTDYIDLLWVHIWDPNTPIEETMRALDDLVRAGKVLYIGISDAPAWLISRAQTMAELRGWTPFAGLQLPYSLLKRDIERELLPMAANLDLSVAAWSPLAAGVLSGKFTRSGSEGPSRVDRAAVSERDLSIARTVDAVADELGVSSSQVALAWTRAHRPWIHPILGARKPAQLADNLAALDLELPDDTVARLDKASAIELGFPMDFILDTTNDFVYGPSGQRTEGRSGQY</sequence>
<dbReference type="RefSeq" id="WP_226599059.1">
    <property type="nucleotide sequence ID" value="NZ_BNDY01000017.1"/>
</dbReference>
<keyword evidence="4" id="KW-1185">Reference proteome</keyword>
<comment type="caution">
    <text evidence="3">The sequence shown here is derived from an EMBL/GenBank/DDBJ whole genome shotgun (WGS) entry which is preliminary data.</text>
</comment>
<keyword evidence="1" id="KW-0560">Oxidoreductase</keyword>
<dbReference type="Proteomes" id="UP001050808">
    <property type="component" value="Unassembled WGS sequence"/>
</dbReference>
<dbReference type="Pfam" id="PF00248">
    <property type="entry name" value="Aldo_ket_red"/>
    <property type="match status" value="1"/>
</dbReference>
<dbReference type="CDD" id="cd19080">
    <property type="entry name" value="AKR_AKR9A_9B"/>
    <property type="match status" value="1"/>
</dbReference>
<evidence type="ECO:0000313" key="3">
    <source>
        <dbReference type="EMBL" id="GHI39933.1"/>
    </source>
</evidence>
<gene>
    <name evidence="3" type="ORF">Sviol_43410</name>
</gene>
<dbReference type="SUPFAM" id="SSF51430">
    <property type="entry name" value="NAD(P)-linked oxidoreductase"/>
    <property type="match status" value="1"/>
</dbReference>
<dbReference type="PANTHER" id="PTHR43364">
    <property type="entry name" value="NADH-SPECIFIC METHYLGLYOXAL REDUCTASE-RELATED"/>
    <property type="match status" value="1"/>
</dbReference>
<feature type="domain" description="NADP-dependent oxidoreductase" evidence="2">
    <location>
        <begin position="18"/>
        <end position="308"/>
    </location>
</feature>
<dbReference type="InterPro" id="IPR023210">
    <property type="entry name" value="NADP_OxRdtase_dom"/>
</dbReference>
<dbReference type="EMBL" id="BNDY01000017">
    <property type="protein sequence ID" value="GHI39933.1"/>
    <property type="molecule type" value="Genomic_DNA"/>
</dbReference>
<dbReference type="InterPro" id="IPR036812">
    <property type="entry name" value="NAD(P)_OxRdtase_dom_sf"/>
</dbReference>
<organism evidence="3 4">
    <name type="scientific">Streptomyces violascens</name>
    <dbReference type="NCBI Taxonomy" id="67381"/>
    <lineage>
        <taxon>Bacteria</taxon>
        <taxon>Bacillati</taxon>
        <taxon>Actinomycetota</taxon>
        <taxon>Actinomycetes</taxon>
        <taxon>Kitasatosporales</taxon>
        <taxon>Streptomycetaceae</taxon>
        <taxon>Streptomyces</taxon>
    </lineage>
</organism>
<protein>
    <submittedName>
        <fullName evidence="3">Oxidoreductase</fullName>
    </submittedName>
</protein>
<accession>A0ABQ3QRN5</accession>
<dbReference type="PANTHER" id="PTHR43364:SF4">
    <property type="entry name" value="NAD(P)-LINKED OXIDOREDUCTASE SUPERFAMILY PROTEIN"/>
    <property type="match status" value="1"/>
</dbReference>
<evidence type="ECO:0000259" key="2">
    <source>
        <dbReference type="Pfam" id="PF00248"/>
    </source>
</evidence>
<reference evidence="3" key="1">
    <citation type="submission" date="2024-05" db="EMBL/GenBank/DDBJ databases">
        <title>Whole genome shotgun sequence of Streptomyces violascens NBRC 12920.</title>
        <authorList>
            <person name="Komaki H."/>
            <person name="Tamura T."/>
        </authorList>
    </citation>
    <scope>NUCLEOTIDE SEQUENCE</scope>
    <source>
        <strain evidence="3">NBRC 12920</strain>
    </source>
</reference>
<dbReference type="InterPro" id="IPR050523">
    <property type="entry name" value="AKR_Detox_Biosynth"/>
</dbReference>